<evidence type="ECO:0000313" key="2">
    <source>
        <dbReference type="EMBL" id="HIR48294.1"/>
    </source>
</evidence>
<keyword evidence="1" id="KW-0812">Transmembrane</keyword>
<evidence type="ECO:0000313" key="3">
    <source>
        <dbReference type="Proteomes" id="UP000824242"/>
    </source>
</evidence>
<dbReference type="AlphaFoldDB" id="A0A9D1APR0"/>
<protein>
    <submittedName>
        <fullName evidence="2">Uncharacterized protein</fullName>
    </submittedName>
</protein>
<organism evidence="2 3">
    <name type="scientific">Candidatus Caccousia avicola</name>
    <dbReference type="NCBI Taxonomy" id="2840721"/>
    <lineage>
        <taxon>Bacteria</taxon>
        <taxon>Bacillati</taxon>
        <taxon>Bacillota</taxon>
        <taxon>Clostridia</taxon>
        <taxon>Eubacteriales</taxon>
        <taxon>Oscillospiraceae</taxon>
        <taxon>Oscillospiraceae incertae sedis</taxon>
        <taxon>Candidatus Caccousia</taxon>
    </lineage>
</organism>
<feature type="transmembrane region" description="Helical" evidence="1">
    <location>
        <begin position="12"/>
        <end position="43"/>
    </location>
</feature>
<accession>A0A9D1APR0</accession>
<dbReference type="PROSITE" id="PS51257">
    <property type="entry name" value="PROKAR_LIPOPROTEIN"/>
    <property type="match status" value="1"/>
</dbReference>
<sequence>MRGRRCCKAPCVIAFGIGLMISCFCPSGLLFFLISAILIWLGFCLIRR</sequence>
<reference evidence="2" key="2">
    <citation type="journal article" date="2021" name="PeerJ">
        <title>Extensive microbial diversity within the chicken gut microbiome revealed by metagenomics and culture.</title>
        <authorList>
            <person name="Gilroy R."/>
            <person name="Ravi A."/>
            <person name="Getino M."/>
            <person name="Pursley I."/>
            <person name="Horton D.L."/>
            <person name="Alikhan N.F."/>
            <person name="Baker D."/>
            <person name="Gharbi K."/>
            <person name="Hall N."/>
            <person name="Watson M."/>
            <person name="Adriaenssens E.M."/>
            <person name="Foster-Nyarko E."/>
            <person name="Jarju S."/>
            <person name="Secka A."/>
            <person name="Antonio M."/>
            <person name="Oren A."/>
            <person name="Chaudhuri R.R."/>
            <person name="La Ragione R."/>
            <person name="Hildebrand F."/>
            <person name="Pallen M.J."/>
        </authorList>
    </citation>
    <scope>NUCLEOTIDE SEQUENCE</scope>
    <source>
        <strain evidence="2">ChiSxjej1B13-7958</strain>
    </source>
</reference>
<gene>
    <name evidence="2" type="ORF">IAB89_11690</name>
</gene>
<dbReference type="EMBL" id="DVGZ01000126">
    <property type="protein sequence ID" value="HIR48294.1"/>
    <property type="molecule type" value="Genomic_DNA"/>
</dbReference>
<proteinExistence type="predicted"/>
<reference evidence="2" key="1">
    <citation type="submission" date="2020-10" db="EMBL/GenBank/DDBJ databases">
        <authorList>
            <person name="Gilroy R."/>
        </authorList>
    </citation>
    <scope>NUCLEOTIDE SEQUENCE</scope>
    <source>
        <strain evidence="2">ChiSxjej1B13-7958</strain>
    </source>
</reference>
<dbReference type="Proteomes" id="UP000824242">
    <property type="component" value="Unassembled WGS sequence"/>
</dbReference>
<name>A0A9D1APR0_9FIRM</name>
<keyword evidence="1" id="KW-1133">Transmembrane helix</keyword>
<comment type="caution">
    <text evidence="2">The sequence shown here is derived from an EMBL/GenBank/DDBJ whole genome shotgun (WGS) entry which is preliminary data.</text>
</comment>
<evidence type="ECO:0000256" key="1">
    <source>
        <dbReference type="SAM" id="Phobius"/>
    </source>
</evidence>
<keyword evidence="1" id="KW-0472">Membrane</keyword>